<dbReference type="SMART" id="SM00228">
    <property type="entry name" value="PDZ"/>
    <property type="match status" value="1"/>
</dbReference>
<dbReference type="CDD" id="cd06753">
    <property type="entry name" value="PDZ_PDLIM-like"/>
    <property type="match status" value="1"/>
</dbReference>
<evidence type="ECO:0000256" key="2">
    <source>
        <dbReference type="ARBA" id="ARBA00022490"/>
    </source>
</evidence>
<dbReference type="Pfam" id="PF00412">
    <property type="entry name" value="LIM"/>
    <property type="match status" value="2"/>
</dbReference>
<evidence type="ECO:0000259" key="8">
    <source>
        <dbReference type="PROSITE" id="PS50023"/>
    </source>
</evidence>
<evidence type="ECO:0000256" key="6">
    <source>
        <dbReference type="PROSITE-ProRule" id="PRU00125"/>
    </source>
</evidence>
<keyword evidence="3 6" id="KW-0479">Metal-binding</keyword>
<dbReference type="PROSITE" id="PS50106">
    <property type="entry name" value="PDZ"/>
    <property type="match status" value="1"/>
</dbReference>
<evidence type="ECO:0000256" key="7">
    <source>
        <dbReference type="SAM" id="MobiDB-lite"/>
    </source>
</evidence>
<feature type="region of interest" description="Disordered" evidence="7">
    <location>
        <begin position="445"/>
        <end position="523"/>
    </location>
</feature>
<dbReference type="Gene3D" id="2.30.42.10">
    <property type="match status" value="1"/>
</dbReference>
<keyword evidence="5 6" id="KW-0440">LIM domain</keyword>
<dbReference type="SUPFAM" id="SSF50156">
    <property type="entry name" value="PDZ domain-like"/>
    <property type="match status" value="1"/>
</dbReference>
<feature type="domain" description="LIM zinc-binding" evidence="8">
    <location>
        <begin position="698"/>
        <end position="757"/>
    </location>
</feature>
<dbReference type="InterPro" id="IPR001781">
    <property type="entry name" value="Znf_LIM"/>
</dbReference>
<feature type="region of interest" description="Disordered" evidence="7">
    <location>
        <begin position="88"/>
        <end position="167"/>
    </location>
</feature>
<dbReference type="Proteomes" id="UP001314169">
    <property type="component" value="Chromosome 14"/>
</dbReference>
<evidence type="ECO:0000256" key="5">
    <source>
        <dbReference type="ARBA" id="ARBA00023038"/>
    </source>
</evidence>
<evidence type="ECO:0000313" key="11">
    <source>
        <dbReference type="Proteomes" id="UP001314169"/>
    </source>
</evidence>
<feature type="compositionally biased region" description="Low complexity" evidence="7">
    <location>
        <begin position="452"/>
        <end position="472"/>
    </location>
</feature>
<dbReference type="Gene3D" id="2.10.110.10">
    <property type="entry name" value="Cysteine Rich Protein"/>
    <property type="match status" value="2"/>
</dbReference>
<dbReference type="SMART" id="SM00735">
    <property type="entry name" value="ZM"/>
    <property type="match status" value="2"/>
</dbReference>
<dbReference type="CDD" id="cd09362">
    <property type="entry name" value="LIM2_Enigma_like"/>
    <property type="match status" value="1"/>
</dbReference>
<reference evidence="10" key="1">
    <citation type="submission" date="2023-12" db="EMBL/GenBank/DDBJ databases">
        <authorList>
            <person name="Brown T."/>
        </authorList>
    </citation>
    <scope>NUCLEOTIDE SEQUENCE</scope>
</reference>
<dbReference type="PROSITE" id="PS50023">
    <property type="entry name" value="LIM_DOMAIN_2"/>
    <property type="match status" value="2"/>
</dbReference>
<dbReference type="SMART" id="SM00132">
    <property type="entry name" value="LIM"/>
    <property type="match status" value="2"/>
</dbReference>
<feature type="compositionally biased region" description="Pro residues" evidence="7">
    <location>
        <begin position="473"/>
        <end position="495"/>
    </location>
</feature>
<keyword evidence="4 6" id="KW-0862">Zinc</keyword>
<feature type="region of interest" description="Disordered" evidence="7">
    <location>
        <begin position="390"/>
        <end position="432"/>
    </location>
</feature>
<evidence type="ECO:0000256" key="4">
    <source>
        <dbReference type="ARBA" id="ARBA00022833"/>
    </source>
</evidence>
<feature type="region of interest" description="Disordered" evidence="7">
    <location>
        <begin position="543"/>
        <end position="562"/>
    </location>
</feature>
<dbReference type="CDD" id="cd09363">
    <property type="entry name" value="LIM3_Enigma_like"/>
    <property type="match status" value="1"/>
</dbReference>
<dbReference type="SUPFAM" id="SSF57716">
    <property type="entry name" value="Glucocorticoid receptor-like (DNA-binding domain)"/>
    <property type="match status" value="3"/>
</dbReference>
<dbReference type="InterPro" id="IPR050604">
    <property type="entry name" value="PDZ-LIM_domain"/>
</dbReference>
<dbReference type="InterPro" id="IPR001478">
    <property type="entry name" value="PDZ"/>
</dbReference>
<dbReference type="InterPro" id="IPR031847">
    <property type="entry name" value="PDLI1-4/Zasp-like_mid"/>
</dbReference>
<feature type="domain" description="LIM zinc-binding" evidence="8">
    <location>
        <begin position="638"/>
        <end position="697"/>
    </location>
</feature>
<keyword evidence="2" id="KW-0963">Cytoplasm</keyword>
<sequence length="757" mass="79216">MSYSVTLAGPGPWGFRLQGGKDFNMPLTISRITPGSKAAQSQLSQGDLVVAIDGVNTDTMTHLEAQNKIKSASYNLSLTLQKSKRPIPISTAAPPLQSPLPVIPHQKDPALDTSPEGPAGPGTAVRQTFSASFSLAEASDPGPPRGSPGATASLSPRALGARQPRQYNNPIGLYSAETLREMAQLYQMSLRGRASGAGLPGGADYQERFNPNALKDSALSTHKPIEVKGLGGKATIIHAQYNTPISMYSQDAIMDAIAGQAQAQGSDFSGGLPVKDLAVDSASPVYQAVIKNQSKPEDEADEWARRSSNLQSRSFRILAQMTGTEYMQDPDEEALRRSSTPIEHAPVCTSQAATPLLPASAPPPMAASPGAASPPLAATAAHAAAAAASASASSPADSPRPQASAQGSAKATAPAPAAHTYPEAPAATAPKPRVVTTASIRPSVYQPVPANTYSPSSGASYSPAPYTASPAPAYTPSPAPANTPSPAPTYSPSPAPAYARSRPPRGPPAGVLLSLPAAPRGPRTTASLRSLLLARAPLLSASSLCPEGPLPTPGPPRAPLARGTFQRGRALPSQQPDSALRPLQQRHPGPLPGGHGPLLAPGGVHLRALRRLAGRRVLRGGAGRRVLRALLRAVLRPPVCAKCDAKIMGEVMHALRQTWHPGCFLCAACKKPFGNSLFHMEDGEPYCERDYITLFSTKCHGCDFPVEAGDKFIEALGHTWHDTCFICAVCHVNLEGQPFYSKKDKPLCKKHAHAINV</sequence>
<dbReference type="InterPro" id="IPR036034">
    <property type="entry name" value="PDZ_sf"/>
</dbReference>
<dbReference type="Pfam" id="PF00595">
    <property type="entry name" value="PDZ"/>
    <property type="match status" value="1"/>
</dbReference>
<accession>A0ABN9ZDW3</accession>
<proteinExistence type="predicted"/>
<dbReference type="PROSITE" id="PS00478">
    <property type="entry name" value="LIM_DOMAIN_1"/>
    <property type="match status" value="1"/>
</dbReference>
<comment type="subcellular location">
    <subcellularLocation>
        <location evidence="1">Cytoplasm</location>
        <location evidence="1">Myofibril</location>
        <location evidence="1">Sarcomere</location>
        <location evidence="1">Z line</location>
    </subcellularLocation>
</comment>
<protein>
    <recommendedName>
        <fullName evidence="12">LIM domain binding 3</fullName>
    </recommendedName>
</protein>
<evidence type="ECO:0000256" key="1">
    <source>
        <dbReference type="ARBA" id="ARBA00004216"/>
    </source>
</evidence>
<feature type="domain" description="PDZ" evidence="9">
    <location>
        <begin position="1"/>
        <end position="84"/>
    </location>
</feature>
<name>A0ABN9ZDW3_PIPNA</name>
<keyword evidence="11" id="KW-1185">Reference proteome</keyword>
<evidence type="ECO:0008006" key="12">
    <source>
        <dbReference type="Google" id="ProtNLM"/>
    </source>
</evidence>
<evidence type="ECO:0000313" key="10">
    <source>
        <dbReference type="EMBL" id="CAK6436515.1"/>
    </source>
</evidence>
<evidence type="ECO:0000256" key="3">
    <source>
        <dbReference type="ARBA" id="ARBA00022723"/>
    </source>
</evidence>
<gene>
    <name evidence="10" type="ORF">MPIPNATIZW_LOCUS4821</name>
</gene>
<dbReference type="EMBL" id="OY882871">
    <property type="protein sequence ID" value="CAK6436515.1"/>
    <property type="molecule type" value="Genomic_DNA"/>
</dbReference>
<dbReference type="Pfam" id="PF15936">
    <property type="entry name" value="DUF4749"/>
    <property type="match status" value="1"/>
</dbReference>
<dbReference type="PANTHER" id="PTHR24214:SF9">
    <property type="entry name" value="LIM DOMAIN-BINDING PROTEIN 3"/>
    <property type="match status" value="1"/>
</dbReference>
<feature type="region of interest" description="Disordered" evidence="7">
    <location>
        <begin position="569"/>
        <end position="597"/>
    </location>
</feature>
<evidence type="ECO:0000259" key="9">
    <source>
        <dbReference type="PROSITE" id="PS50106"/>
    </source>
</evidence>
<feature type="compositionally biased region" description="Pro residues" evidence="7">
    <location>
        <begin position="548"/>
        <end position="558"/>
    </location>
</feature>
<dbReference type="PANTHER" id="PTHR24214">
    <property type="entry name" value="PDZ AND LIM DOMAIN PROTEIN ZASP"/>
    <property type="match status" value="1"/>
</dbReference>
<feature type="region of interest" description="Disordered" evidence="7">
    <location>
        <begin position="354"/>
        <end position="374"/>
    </location>
</feature>
<dbReference type="InterPro" id="IPR006643">
    <property type="entry name" value="Zasp-like_motif"/>
</dbReference>
<organism evidence="10 11">
    <name type="scientific">Pipistrellus nathusii</name>
    <name type="common">Nathusius' pipistrelle</name>
    <dbReference type="NCBI Taxonomy" id="59473"/>
    <lineage>
        <taxon>Eukaryota</taxon>
        <taxon>Metazoa</taxon>
        <taxon>Chordata</taxon>
        <taxon>Craniata</taxon>
        <taxon>Vertebrata</taxon>
        <taxon>Euteleostomi</taxon>
        <taxon>Mammalia</taxon>
        <taxon>Eutheria</taxon>
        <taxon>Laurasiatheria</taxon>
        <taxon>Chiroptera</taxon>
        <taxon>Yangochiroptera</taxon>
        <taxon>Vespertilionidae</taxon>
        <taxon>Pipistrellus</taxon>
    </lineage>
</organism>